<name>A0A3S1D194_9CYAN</name>
<protein>
    <recommendedName>
        <fullName evidence="5">SD-repeat containing protein B domain-containing protein</fullName>
    </recommendedName>
</protein>
<feature type="transmembrane region" description="Helical" evidence="4">
    <location>
        <begin position="21"/>
        <end position="43"/>
    </location>
</feature>
<dbReference type="InterPro" id="IPR033764">
    <property type="entry name" value="Sdr_B"/>
</dbReference>
<gene>
    <name evidence="6" type="ORF">DSM106972_064070</name>
</gene>
<dbReference type="OrthoDB" id="6074739at2"/>
<dbReference type="InterPro" id="IPR047589">
    <property type="entry name" value="DUF11_rpt"/>
</dbReference>
<sequence length="863" mass="90288">MKSLFKTLKAIAYSNTQKASQIHIGILGTTGIMGLLAISQVALMPKVKAQTAPYCSILYGIDNTGTNFSKIYNVNVANAAYNAATANTGTVATNTLFLSAAAALEPSTGRLFYVSRDISSTKVAYWDPVTNTHTQLAITFNANSTTVRAAFSPSGRLFVATSTTLFEINPITGAQISSKTLSGVSGANGDMAFDGNNVLFLAADANLYTIDIDNLSVSSPANLLATAPAGTQFNSLAFKPDGKLYAFAGSNSIMYEVNTNTGTPTAIGTITFNPATTAGVVGTDYASCAAPTPNLQSTKTYTKVSGSTGSDILPGDVMEYTITTTNIGSVPATKASFKDPVPVGTTYIAASTTMNGVAVTDATGGTFPFANGATIQSPGLKPGVIGTGSSYKVTIKYRIRVNTVNPPTNVNNQGTTFYLGNPTGGMPTDDPNTLTPGDPTITTITPATTTISGTLYEDTDMGDDLDAGEPKLPANITVKLLDINNNVITTTLTQSNGTYTFTNITNGSYKIQVDTTDTDIAARLILGTNNNLPVTVSGSAVNNQNFGFYPTYTVSGTVYEDSDRGDDFDGGEPTLPANITVKLLDGTGTIIAITNTNTSGQYSFTGMTSGNYIIQVDTNDSDIPAGLTLGTANSLSVNVSASSVTNQNFGFDAPSNPNVLLIKRITAVNGLTSTKDGDDLAKYKDENTNPYDDNNVSIINPTPTTSEDTNKWPSINTFLVGGTNGGNVRPNDEIEYTIYYLSTGDTTANNVLICDRVPDNATFIPTAFNNFPTKNTSGLPSGDRGIIWQYNGATESLTNISDGDTAEYLSPGIDPMIKYPGIKCDGSNTNGAIVVKLGNLPNATAPGIPASSYGFIRFRGRVK</sequence>
<evidence type="ECO:0000313" key="6">
    <source>
        <dbReference type="EMBL" id="RUT01784.1"/>
    </source>
</evidence>
<keyword evidence="2" id="KW-0964">Secreted</keyword>
<evidence type="ECO:0000256" key="4">
    <source>
        <dbReference type="SAM" id="Phobius"/>
    </source>
</evidence>
<feature type="domain" description="SD-repeat containing protein B" evidence="5">
    <location>
        <begin position="556"/>
        <end position="647"/>
    </location>
</feature>
<reference evidence="6" key="1">
    <citation type="submission" date="2018-12" db="EMBL/GenBank/DDBJ databases">
        <authorList>
            <person name="Will S."/>
            <person name="Neumann-Schaal M."/>
            <person name="Henke P."/>
        </authorList>
    </citation>
    <scope>NUCLEOTIDE SEQUENCE</scope>
    <source>
        <strain evidence="6">PCC 7102</strain>
    </source>
</reference>
<dbReference type="InterPro" id="IPR051417">
    <property type="entry name" value="SDr/BOS_complex"/>
</dbReference>
<evidence type="ECO:0000313" key="7">
    <source>
        <dbReference type="Proteomes" id="UP000271624"/>
    </source>
</evidence>
<feature type="domain" description="SD-repeat containing protein B" evidence="5">
    <location>
        <begin position="454"/>
        <end position="521"/>
    </location>
</feature>
<keyword evidence="4" id="KW-1133">Transmembrane helix</keyword>
<keyword evidence="3" id="KW-0732">Signal</keyword>
<dbReference type="Proteomes" id="UP000271624">
    <property type="component" value="Unassembled WGS sequence"/>
</dbReference>
<keyword evidence="4" id="KW-0472">Membrane</keyword>
<accession>A0A3S1D194</accession>
<dbReference type="AlphaFoldDB" id="A0A3S1D194"/>
<dbReference type="Pfam" id="PF17210">
    <property type="entry name" value="SdrD_B"/>
    <property type="match status" value="2"/>
</dbReference>
<evidence type="ECO:0000256" key="2">
    <source>
        <dbReference type="ARBA" id="ARBA00022525"/>
    </source>
</evidence>
<dbReference type="Gene3D" id="2.130.10.10">
    <property type="entry name" value="YVTN repeat-like/Quinoprotein amine dehydrogenase"/>
    <property type="match status" value="1"/>
</dbReference>
<evidence type="ECO:0000256" key="3">
    <source>
        <dbReference type="ARBA" id="ARBA00022729"/>
    </source>
</evidence>
<dbReference type="GO" id="GO:0005576">
    <property type="term" value="C:extracellular region"/>
    <property type="evidence" value="ECO:0007669"/>
    <property type="project" value="UniProtKB-SubCell"/>
</dbReference>
<evidence type="ECO:0000259" key="5">
    <source>
        <dbReference type="Pfam" id="PF17210"/>
    </source>
</evidence>
<dbReference type="NCBIfam" id="TIGR01451">
    <property type="entry name" value="B_ant_repeat"/>
    <property type="match status" value="2"/>
</dbReference>
<keyword evidence="7" id="KW-1185">Reference proteome</keyword>
<evidence type="ECO:0000256" key="1">
    <source>
        <dbReference type="ARBA" id="ARBA00004613"/>
    </source>
</evidence>
<dbReference type="SUPFAM" id="SSF117074">
    <property type="entry name" value="Hypothetical protein PA1324"/>
    <property type="match status" value="2"/>
</dbReference>
<dbReference type="RefSeq" id="WP_127084601.1">
    <property type="nucleotide sequence ID" value="NZ_RSCL01000018.1"/>
</dbReference>
<proteinExistence type="predicted"/>
<comment type="caution">
    <text evidence="6">The sequence shown here is derived from an EMBL/GenBank/DDBJ whole genome shotgun (WGS) entry which is preliminary data.</text>
</comment>
<dbReference type="InterPro" id="IPR013783">
    <property type="entry name" value="Ig-like_fold"/>
</dbReference>
<keyword evidence="4" id="KW-0812">Transmembrane</keyword>
<dbReference type="Gene3D" id="2.60.40.10">
    <property type="entry name" value="Immunoglobulins"/>
    <property type="match status" value="2"/>
</dbReference>
<dbReference type="SUPFAM" id="SSF63829">
    <property type="entry name" value="Calcium-dependent phosphotriesterase"/>
    <property type="match status" value="1"/>
</dbReference>
<dbReference type="PANTHER" id="PTHR23303">
    <property type="entry name" value="CARBOXYPEPTIDASE REGULATORY REGION-CONTAINING"/>
    <property type="match status" value="1"/>
</dbReference>
<organism evidence="6 7">
    <name type="scientific">Dulcicalothrix desertica PCC 7102</name>
    <dbReference type="NCBI Taxonomy" id="232991"/>
    <lineage>
        <taxon>Bacteria</taxon>
        <taxon>Bacillati</taxon>
        <taxon>Cyanobacteriota</taxon>
        <taxon>Cyanophyceae</taxon>
        <taxon>Nostocales</taxon>
        <taxon>Calotrichaceae</taxon>
        <taxon>Dulcicalothrix</taxon>
    </lineage>
</organism>
<comment type="subcellular location">
    <subcellularLocation>
        <location evidence="1">Secreted</location>
    </subcellularLocation>
</comment>
<dbReference type="EMBL" id="RSCL01000018">
    <property type="protein sequence ID" value="RUT01784.1"/>
    <property type="molecule type" value="Genomic_DNA"/>
</dbReference>
<reference evidence="6" key="2">
    <citation type="journal article" date="2019" name="Genome Biol. Evol.">
        <title>Day and night: Metabolic profiles and evolutionary relationships of six axenic non-marine cyanobacteria.</title>
        <authorList>
            <person name="Will S.E."/>
            <person name="Henke P."/>
            <person name="Boedeker C."/>
            <person name="Huang S."/>
            <person name="Brinkmann H."/>
            <person name="Rohde M."/>
            <person name="Jarek M."/>
            <person name="Friedl T."/>
            <person name="Seufert S."/>
            <person name="Schumacher M."/>
            <person name="Overmann J."/>
            <person name="Neumann-Schaal M."/>
            <person name="Petersen J."/>
        </authorList>
    </citation>
    <scope>NUCLEOTIDE SEQUENCE [LARGE SCALE GENOMIC DNA]</scope>
    <source>
        <strain evidence="6">PCC 7102</strain>
    </source>
</reference>
<dbReference type="InterPro" id="IPR015943">
    <property type="entry name" value="WD40/YVTN_repeat-like_dom_sf"/>
</dbReference>